<protein>
    <submittedName>
        <fullName evidence="2">ParA-like dsDNA partitioning protein</fullName>
    </submittedName>
</protein>
<dbReference type="Pfam" id="PF13614">
    <property type="entry name" value="AAA_31"/>
    <property type="match status" value="1"/>
</dbReference>
<reference evidence="2 3" key="1">
    <citation type="submission" date="2019-07" db="EMBL/GenBank/DDBJ databases">
        <authorList>
            <person name="Almisry A."/>
            <person name="Mousa M."/>
            <person name="Gordon L.L."/>
            <person name="Lee M."/>
            <person name="Mandava P."/>
            <person name="Moxley J.T."/>
            <person name="Shaffer C.D."/>
            <person name="Weston-Hafer K.A."/>
            <person name="Garlena R.A."/>
            <person name="Russell D.A."/>
            <person name="Pope W.H."/>
            <person name="Jacobs-Sera D."/>
            <person name="Hatfull G.F."/>
        </authorList>
    </citation>
    <scope>NUCLEOTIDE SEQUENCE [LARGE SCALE GENOMIC DNA]</scope>
</reference>
<evidence type="ECO:0000259" key="1">
    <source>
        <dbReference type="Pfam" id="PF13614"/>
    </source>
</evidence>
<proteinExistence type="predicted"/>
<dbReference type="EMBL" id="MN234216">
    <property type="protein sequence ID" value="QFG13295.1"/>
    <property type="molecule type" value="Genomic_DNA"/>
</dbReference>
<organism evidence="2 3">
    <name type="scientific">Streptomyces phage Gilgamesh</name>
    <dbReference type="NCBI Taxonomy" id="2599890"/>
    <lineage>
        <taxon>Viruses</taxon>
        <taxon>Duplodnaviria</taxon>
        <taxon>Heunggongvirae</taxon>
        <taxon>Uroviricota</taxon>
        <taxon>Caudoviricetes</taxon>
        <taxon>Gilgameshvirus</taxon>
        <taxon>Gilgameshvirus gilgamesh</taxon>
    </lineage>
</organism>
<dbReference type="RefSeq" id="YP_010754571.1">
    <property type="nucleotide sequence ID" value="NC_073461.1"/>
</dbReference>
<dbReference type="GeneID" id="80019165"/>
<feature type="domain" description="AAA" evidence="1">
    <location>
        <begin position="25"/>
        <end position="195"/>
    </location>
</feature>
<accession>A0A5J6TR83</accession>
<evidence type="ECO:0000313" key="2">
    <source>
        <dbReference type="EMBL" id="QFG13295.1"/>
    </source>
</evidence>
<dbReference type="CDD" id="cd02042">
    <property type="entry name" value="ParAB_family"/>
    <property type="match status" value="1"/>
</dbReference>
<keyword evidence="3" id="KW-1185">Reference proteome</keyword>
<dbReference type="PANTHER" id="PTHR13696">
    <property type="entry name" value="P-LOOP CONTAINING NUCLEOSIDE TRIPHOSPHATE HYDROLASE"/>
    <property type="match status" value="1"/>
</dbReference>
<sequence>MTTPTAELDRLRYGPFPLARPDETRIIVMCNQKGGVGKTTTTINLAGALSSYGKRVLVVDGDPSGNLTDGFMLEGLDEDEGPTQVDCLLKGADPHPLVATPFPNLHVLPASPDMVFLPARLRERGNALQAHRKMLAKFEGEYDYILLDTRPAIDQDTDSMTAAAHGSIMMANTHRWAMKAIGSQLDQHENIMEELDRTDFYELGLVISLALFGRGDFNKAVLKSLRSHPQLAPLVEIPFRGAALGEAGVEGKPVQMYLPKSDTAQFFRDIAVKAGLVEAA</sequence>
<dbReference type="SUPFAM" id="SSF52540">
    <property type="entry name" value="P-loop containing nucleoside triphosphate hydrolases"/>
    <property type="match status" value="1"/>
</dbReference>
<evidence type="ECO:0000313" key="3">
    <source>
        <dbReference type="Proteomes" id="UP000326486"/>
    </source>
</evidence>
<dbReference type="InterPro" id="IPR050678">
    <property type="entry name" value="DNA_Partitioning_ATPase"/>
</dbReference>
<dbReference type="Gene3D" id="3.40.50.300">
    <property type="entry name" value="P-loop containing nucleotide triphosphate hydrolases"/>
    <property type="match status" value="1"/>
</dbReference>
<gene>
    <name evidence="2" type="primary">103</name>
    <name evidence="2" type="ORF">SEA_GILGAMESH_103</name>
</gene>
<name>A0A5J6TR83_9CAUD</name>
<dbReference type="InterPro" id="IPR025669">
    <property type="entry name" value="AAA_dom"/>
</dbReference>
<dbReference type="InterPro" id="IPR027417">
    <property type="entry name" value="P-loop_NTPase"/>
</dbReference>
<dbReference type="PANTHER" id="PTHR13696:SF52">
    <property type="entry name" value="PARA FAMILY PROTEIN CT_582"/>
    <property type="match status" value="1"/>
</dbReference>
<dbReference type="KEGG" id="vg:80019165"/>
<dbReference type="Proteomes" id="UP000326486">
    <property type="component" value="Segment"/>
</dbReference>